<comment type="caution">
    <text evidence="2">The sequence shown here is derived from an EMBL/GenBank/DDBJ whole genome shotgun (WGS) entry which is preliminary data.</text>
</comment>
<sequence>MAWPAAVLPCFISRFLYRPQGEITAERLAEALHAAAEKYEAVRPGHKVYGANLYLTAFDADGLPFDLVDHRGEPLSITIEAKSGELVKPALTAEGEAHRQKAKEEARRQAEEAEAEAQRRHRQTLDEYEQERQKRRKKEAEARKQFEDANAITAELLKTMPERFIDELNKTVQGVWDDLKPTETQGKKKGQPKALPVFSIHADGLVLSVETWKNPRRVLNPLCTLQHGEIAPFWMHEAWLEAMRRIVDLLDTLTAAPAEALESQ</sequence>
<feature type="region of interest" description="Disordered" evidence="1">
    <location>
        <begin position="94"/>
        <end position="144"/>
    </location>
</feature>
<feature type="compositionally biased region" description="Basic and acidic residues" evidence="1">
    <location>
        <begin position="95"/>
        <end position="111"/>
    </location>
</feature>
<dbReference type="EMBL" id="PIYS01000031">
    <property type="protein sequence ID" value="PKF70048.1"/>
    <property type="molecule type" value="Genomic_DNA"/>
</dbReference>
<gene>
    <name evidence="2" type="ORF">CW360_15435</name>
</gene>
<evidence type="ECO:0000313" key="3">
    <source>
        <dbReference type="Proteomes" id="UP000242861"/>
    </source>
</evidence>
<reference evidence="3" key="1">
    <citation type="submission" date="2017-12" db="EMBL/GenBank/DDBJ databases">
        <authorList>
            <person name="Yu X.-Y."/>
        </authorList>
    </citation>
    <scope>NUCLEOTIDE SEQUENCE [LARGE SCALE GENOMIC DNA]</scope>
    <source>
        <strain evidence="3">ZYSR67-Z</strain>
    </source>
</reference>
<proteinExistence type="predicted"/>
<organism evidence="2 3">
    <name type="scientific">Pseudomonas fluvialis</name>
    <dbReference type="NCBI Taxonomy" id="1793966"/>
    <lineage>
        <taxon>Bacteria</taxon>
        <taxon>Pseudomonadati</taxon>
        <taxon>Pseudomonadota</taxon>
        <taxon>Gammaproteobacteria</taxon>
        <taxon>Pseudomonadales</taxon>
        <taxon>Pseudomonadaceae</taxon>
        <taxon>Pseudomonas</taxon>
    </lineage>
</organism>
<name>A0A2I0CLL5_9PSED</name>
<evidence type="ECO:0000313" key="2">
    <source>
        <dbReference type="EMBL" id="PKF70048.1"/>
    </source>
</evidence>
<accession>A0A2I0CLL5</accession>
<dbReference type="AlphaFoldDB" id="A0A2I0CLL5"/>
<evidence type="ECO:0000256" key="1">
    <source>
        <dbReference type="SAM" id="MobiDB-lite"/>
    </source>
</evidence>
<protein>
    <submittedName>
        <fullName evidence="2">OfxX fusion product</fullName>
    </submittedName>
</protein>
<dbReference type="Proteomes" id="UP000242861">
    <property type="component" value="Unassembled WGS sequence"/>
</dbReference>
<dbReference type="RefSeq" id="WP_101194306.1">
    <property type="nucleotide sequence ID" value="NZ_PIYS01000031.1"/>
</dbReference>